<dbReference type="EMBL" id="MAXA01000275">
    <property type="protein sequence ID" value="OHV19736.1"/>
    <property type="molecule type" value="Genomic_DNA"/>
</dbReference>
<dbReference type="Pfam" id="PF00501">
    <property type="entry name" value="AMP-binding"/>
    <property type="match status" value="1"/>
</dbReference>
<feature type="region of interest" description="Disordered" evidence="5">
    <location>
        <begin position="582"/>
        <end position="614"/>
    </location>
</feature>
<evidence type="ECO:0000313" key="9">
    <source>
        <dbReference type="Proteomes" id="UP000179769"/>
    </source>
</evidence>
<name>A0A1S1PEK5_9ACTN</name>
<dbReference type="GO" id="GO:0016874">
    <property type="term" value="F:ligase activity"/>
    <property type="evidence" value="ECO:0007669"/>
    <property type="project" value="UniProtKB-KW"/>
</dbReference>
<dbReference type="SUPFAM" id="SSF56801">
    <property type="entry name" value="Acetyl-CoA synthetase-like"/>
    <property type="match status" value="1"/>
</dbReference>
<dbReference type="PANTHER" id="PTHR22754:SF32">
    <property type="entry name" value="DISCO-INTERACTING PROTEIN 2"/>
    <property type="match status" value="1"/>
</dbReference>
<evidence type="ECO:0000256" key="5">
    <source>
        <dbReference type="SAM" id="MobiDB-lite"/>
    </source>
</evidence>
<protein>
    <submittedName>
        <fullName evidence="8">AMP-dependent synthetase</fullName>
    </submittedName>
</protein>
<dbReference type="PANTHER" id="PTHR22754">
    <property type="entry name" value="DISCO-INTERACTING PROTEIN 2 DIP2 -RELATED"/>
    <property type="match status" value="1"/>
</dbReference>
<evidence type="ECO:0000259" key="7">
    <source>
        <dbReference type="Pfam" id="PF23024"/>
    </source>
</evidence>
<dbReference type="InterPro" id="IPR045851">
    <property type="entry name" value="AMP-bd_C_sf"/>
</dbReference>
<dbReference type="InterPro" id="IPR025110">
    <property type="entry name" value="AMP-bd_C"/>
</dbReference>
<comment type="caution">
    <text evidence="8">The sequence shown here is derived from an EMBL/GenBank/DDBJ whole genome shotgun (WGS) entry which is preliminary data.</text>
</comment>
<dbReference type="GO" id="GO:0005886">
    <property type="term" value="C:plasma membrane"/>
    <property type="evidence" value="ECO:0007669"/>
    <property type="project" value="TreeGrafter"/>
</dbReference>
<keyword evidence="3" id="KW-0276">Fatty acid metabolism</keyword>
<feature type="compositionally biased region" description="Low complexity" evidence="5">
    <location>
        <begin position="584"/>
        <end position="595"/>
    </location>
</feature>
<gene>
    <name evidence="8" type="ORF">BBK14_28835</name>
</gene>
<dbReference type="FunFam" id="3.40.50.12780:FF:000013">
    <property type="entry name" value="Long-chain-fatty-acid--AMP ligase FadD32"/>
    <property type="match status" value="1"/>
</dbReference>
<evidence type="ECO:0000256" key="3">
    <source>
        <dbReference type="ARBA" id="ARBA00022832"/>
    </source>
</evidence>
<dbReference type="AlphaFoldDB" id="A0A1S1PEK5"/>
<comment type="similarity">
    <text evidence="1">Belongs to the ATP-dependent AMP-binding enzyme family.</text>
</comment>
<dbReference type="PROSITE" id="PS00455">
    <property type="entry name" value="AMP_BINDING"/>
    <property type="match status" value="1"/>
</dbReference>
<dbReference type="CDD" id="cd05931">
    <property type="entry name" value="FAAL"/>
    <property type="match status" value="1"/>
</dbReference>
<evidence type="ECO:0000256" key="1">
    <source>
        <dbReference type="ARBA" id="ARBA00006432"/>
    </source>
</evidence>
<keyword evidence="2" id="KW-0436">Ligase</keyword>
<feature type="domain" description="AMP-binding enzyme C-terminal" evidence="7">
    <location>
        <begin position="471"/>
        <end position="580"/>
    </location>
</feature>
<keyword evidence="4" id="KW-0443">Lipid metabolism</keyword>
<evidence type="ECO:0000259" key="6">
    <source>
        <dbReference type="Pfam" id="PF00501"/>
    </source>
</evidence>
<evidence type="ECO:0000256" key="4">
    <source>
        <dbReference type="ARBA" id="ARBA00023098"/>
    </source>
</evidence>
<evidence type="ECO:0000256" key="2">
    <source>
        <dbReference type="ARBA" id="ARBA00022598"/>
    </source>
</evidence>
<dbReference type="InterPro" id="IPR040097">
    <property type="entry name" value="FAAL/FAAC"/>
</dbReference>
<accession>A0A1S1PEK5</accession>
<sequence length="614" mass="66583">MRPGTLLPDVLRGRAALEPERTAYVFVNERAEETGRLTYGGLHARALAVAGELSRACEPGDRALLVFPQCLDFVVAYLGCLYARVVAVPVHPPHRDGVQDSTRRIVDDCEPAAVLTLEAMARELRAALTSPRGAMSWIPVDRIPAGPAPTGIHTAGIHTVDVHAAGLDPTAVEPMDLDPADIAFLQYTSGSTSDPKGVMVSHGNLAANQEMIRRAFGHDRDSTVVGWAPFFHDQGLIGNVLQPLYAGATCVLMSPTAFIRWPMLWLSLISRYRAHTSGGPNFAFEACVARAARGGVPDLDLSCWKVAFNGAEPVRHDTLRRFAETFAPHGFDERALYPCYGLAEATLLVTGSEKGRGARVIEAATEDLREGRYTPVPAGRGSTLVGSGVLPRDSALRIVDPRTGRSLPPDRIGEIWVAGDHVARGYWDRPRESTETFHAEHADDPGRGYLRTGDLGLVVDDELFVVGRLKDLVIIRGRNYYPQDLEHTAQSAHPALRPGGCAAFSVPGADRERLVIVQEVRGEFRRRADPGEVAGAIRAAVVREHQVSVGDLVLTLPGRLQKTTSGKIMRAAARRRYLRDAFDRWTPSTSPSTDPATGLATGPSPSTDNPRERT</sequence>
<feature type="domain" description="AMP-dependent synthetase/ligase" evidence="6">
    <location>
        <begin position="14"/>
        <end position="427"/>
    </location>
</feature>
<organism evidence="8 9">
    <name type="scientific">Parafrankia soli</name>
    <dbReference type="NCBI Taxonomy" id="2599596"/>
    <lineage>
        <taxon>Bacteria</taxon>
        <taxon>Bacillati</taxon>
        <taxon>Actinomycetota</taxon>
        <taxon>Actinomycetes</taxon>
        <taxon>Frankiales</taxon>
        <taxon>Frankiaceae</taxon>
        <taxon>Parafrankia</taxon>
    </lineage>
</organism>
<dbReference type="OrthoDB" id="3671040at2"/>
<reference evidence="9" key="1">
    <citation type="submission" date="2016-07" db="EMBL/GenBank/DDBJ databases">
        <title>Frankia sp. NRRL B-16219 Genome sequencing.</title>
        <authorList>
            <person name="Ghodhbane-Gtari F."/>
            <person name="Swanson E."/>
            <person name="Gueddou A."/>
            <person name="Louati M."/>
            <person name="Nouioui I."/>
            <person name="Hezbri K."/>
            <person name="Abebe-Akele F."/>
            <person name="Simpson S."/>
            <person name="Morris K."/>
            <person name="Thomas K."/>
            <person name="Gtari M."/>
            <person name="Tisa L.S."/>
        </authorList>
    </citation>
    <scope>NUCLEOTIDE SEQUENCE [LARGE SCALE GENOMIC DNA]</scope>
    <source>
        <strain evidence="9">NRRL B-16219</strain>
    </source>
</reference>
<dbReference type="GO" id="GO:0070566">
    <property type="term" value="F:adenylyltransferase activity"/>
    <property type="evidence" value="ECO:0007669"/>
    <property type="project" value="TreeGrafter"/>
</dbReference>
<dbReference type="GO" id="GO:0006633">
    <property type="term" value="P:fatty acid biosynthetic process"/>
    <property type="evidence" value="ECO:0007669"/>
    <property type="project" value="TreeGrafter"/>
</dbReference>
<dbReference type="Proteomes" id="UP000179769">
    <property type="component" value="Unassembled WGS sequence"/>
</dbReference>
<dbReference type="InterPro" id="IPR042099">
    <property type="entry name" value="ANL_N_sf"/>
</dbReference>
<keyword evidence="9" id="KW-1185">Reference proteome</keyword>
<evidence type="ECO:0000313" key="8">
    <source>
        <dbReference type="EMBL" id="OHV19736.1"/>
    </source>
</evidence>
<dbReference type="GO" id="GO:0071766">
    <property type="term" value="P:Actinobacterium-type cell wall biogenesis"/>
    <property type="evidence" value="ECO:0007669"/>
    <property type="project" value="UniProtKB-ARBA"/>
</dbReference>
<dbReference type="InterPro" id="IPR000873">
    <property type="entry name" value="AMP-dep_synth/lig_dom"/>
</dbReference>
<dbReference type="Gene3D" id="3.30.300.30">
    <property type="match status" value="1"/>
</dbReference>
<dbReference type="Pfam" id="PF23024">
    <property type="entry name" value="AMP-dom_DIP2-like"/>
    <property type="match status" value="1"/>
</dbReference>
<proteinExistence type="inferred from homology"/>
<dbReference type="Gene3D" id="3.40.50.12780">
    <property type="entry name" value="N-terminal domain of ligase-like"/>
    <property type="match status" value="1"/>
</dbReference>
<dbReference type="InterPro" id="IPR020845">
    <property type="entry name" value="AMP-binding_CS"/>
</dbReference>